<dbReference type="HOGENOM" id="CLU_000288_125_8_1"/>
<dbReference type="InterPro" id="IPR035994">
    <property type="entry name" value="Nucleoside_phosphorylase_sf"/>
</dbReference>
<dbReference type="AlphaFoldDB" id="A0A084AY15"/>
<sequence length="639" mass="71820">MEAAGALADFPCMVIRGISDYSDSHKHNGWHGYAAAVAAAYARQLFFHMPIDATAGIEQNDQTTDAWATKYIVPYPENPDFVGRLRIFHKLKTGLGHTQRSNGTSGQATVSLFGLGGVGKTEIALAYVHWLQQTFPTISILWVHASNAERFRRSFAMIAEEYQIPGHNDSKVDVLELPSRCSSFLDYLPKSIHGALLVTTRNKQLGLKLTKVQEIIEVGRMNQDESESLLRTKNINGTSIILSILSARLEHLPLALVQAAAYIQEMTMTTAKYIDLLAKRDENMVHLLSKELDTISQHLEAPRTLAQTWILSFGQIRKQHTLASELLSFMSLLDHHNIPMTILSSYIESLKSKELLGSIQLIEALGVLKAFSLVTEDDNESYNMHRLIQLAMHMWLTTSGTMDRFREEALKFMSQIYPYGTCQTRTTCATYLPHANAVLKSAEFIPKHEFKTKAILLHRIATFHQHEGRRAEAETLYTEAINLRRKLYGNSNNSMLAIMSSLALTYFQQKQWDKAIKLRMQVVATPKKTLGADHPDTLMSMSNLALAYADQGQLDKAEELVVKVLETQKLKLRKGHPDTLTSMQNLACIWKSIRKGPEAADLMHQYNLLKQVKVGTNHSMQSSKSDSKAGKARVRLEGR</sequence>
<evidence type="ECO:0000313" key="4">
    <source>
        <dbReference type="Proteomes" id="UP000028045"/>
    </source>
</evidence>
<dbReference type="Gene3D" id="3.40.50.300">
    <property type="entry name" value="P-loop containing nucleotide triphosphate hydrolases"/>
    <property type="match status" value="1"/>
</dbReference>
<dbReference type="SUPFAM" id="SSF53167">
    <property type="entry name" value="Purine and uridine phosphorylases"/>
    <property type="match status" value="1"/>
</dbReference>
<protein>
    <recommendedName>
        <fullName evidence="2">DUF7779 domain-containing protein</fullName>
    </recommendedName>
</protein>
<dbReference type="PANTHER" id="PTHR46082:SF6">
    <property type="entry name" value="AAA+ ATPASE DOMAIN-CONTAINING PROTEIN-RELATED"/>
    <property type="match status" value="1"/>
</dbReference>
<dbReference type="GO" id="GO:0003824">
    <property type="term" value="F:catalytic activity"/>
    <property type="evidence" value="ECO:0007669"/>
    <property type="project" value="InterPro"/>
</dbReference>
<dbReference type="SUPFAM" id="SSF48452">
    <property type="entry name" value="TPR-like"/>
    <property type="match status" value="1"/>
</dbReference>
<proteinExistence type="predicted"/>
<dbReference type="InterPro" id="IPR053137">
    <property type="entry name" value="NLR-like"/>
</dbReference>
<dbReference type="Gene3D" id="1.25.40.10">
    <property type="entry name" value="Tetratricopeptide repeat domain"/>
    <property type="match status" value="1"/>
</dbReference>
<feature type="domain" description="DUF7779" evidence="2">
    <location>
        <begin position="319"/>
        <end position="393"/>
    </location>
</feature>
<dbReference type="InterPro" id="IPR027417">
    <property type="entry name" value="P-loop_NTPase"/>
</dbReference>
<evidence type="ECO:0000256" key="1">
    <source>
        <dbReference type="SAM" id="MobiDB-lite"/>
    </source>
</evidence>
<dbReference type="SMART" id="SM00028">
    <property type="entry name" value="TPR"/>
    <property type="match status" value="3"/>
</dbReference>
<dbReference type="InterPro" id="IPR011990">
    <property type="entry name" value="TPR-like_helical_dom_sf"/>
</dbReference>
<dbReference type="InterPro" id="IPR019734">
    <property type="entry name" value="TPR_rpt"/>
</dbReference>
<dbReference type="InterPro" id="IPR056681">
    <property type="entry name" value="DUF7779"/>
</dbReference>
<evidence type="ECO:0000259" key="2">
    <source>
        <dbReference type="Pfam" id="PF25000"/>
    </source>
</evidence>
<keyword evidence="4" id="KW-1185">Reference proteome</keyword>
<reference evidence="3 4" key="1">
    <citation type="journal article" date="2014" name="BMC Genomics">
        <title>Comparative genome sequencing reveals chemotype-specific gene clusters in the toxigenic black mold Stachybotrys.</title>
        <authorList>
            <person name="Semeiks J."/>
            <person name="Borek D."/>
            <person name="Otwinowski Z."/>
            <person name="Grishin N.V."/>
        </authorList>
    </citation>
    <scope>NUCLEOTIDE SEQUENCE [LARGE SCALE GENOMIC DNA]</scope>
    <source>
        <strain evidence="4">CBS 109288 / IBT 7711</strain>
    </source>
</reference>
<dbReference type="Proteomes" id="UP000028045">
    <property type="component" value="Unassembled WGS sequence"/>
</dbReference>
<gene>
    <name evidence="3" type="ORF">S7711_03414</name>
</gene>
<feature type="region of interest" description="Disordered" evidence="1">
    <location>
        <begin position="617"/>
        <end position="639"/>
    </location>
</feature>
<dbReference type="PANTHER" id="PTHR46082">
    <property type="entry name" value="ATP/GTP-BINDING PROTEIN-RELATED"/>
    <property type="match status" value="1"/>
</dbReference>
<dbReference type="GO" id="GO:0009116">
    <property type="term" value="P:nucleoside metabolic process"/>
    <property type="evidence" value="ECO:0007669"/>
    <property type="project" value="InterPro"/>
</dbReference>
<dbReference type="Pfam" id="PF13424">
    <property type="entry name" value="TPR_12"/>
    <property type="match status" value="1"/>
</dbReference>
<accession>A0A084AY15</accession>
<name>A0A084AY15_STACB</name>
<dbReference type="Pfam" id="PF13374">
    <property type="entry name" value="TPR_10"/>
    <property type="match status" value="1"/>
</dbReference>
<dbReference type="EMBL" id="KL648458">
    <property type="protein sequence ID" value="KEY70194.1"/>
    <property type="molecule type" value="Genomic_DNA"/>
</dbReference>
<organism evidence="3 4">
    <name type="scientific">Stachybotrys chartarum (strain CBS 109288 / IBT 7711)</name>
    <name type="common">Toxic black mold</name>
    <name type="synonym">Stilbospora chartarum</name>
    <dbReference type="NCBI Taxonomy" id="1280523"/>
    <lineage>
        <taxon>Eukaryota</taxon>
        <taxon>Fungi</taxon>
        <taxon>Dikarya</taxon>
        <taxon>Ascomycota</taxon>
        <taxon>Pezizomycotina</taxon>
        <taxon>Sordariomycetes</taxon>
        <taxon>Hypocreomycetidae</taxon>
        <taxon>Hypocreales</taxon>
        <taxon>Stachybotryaceae</taxon>
        <taxon>Stachybotrys</taxon>
    </lineage>
</organism>
<evidence type="ECO:0000313" key="3">
    <source>
        <dbReference type="EMBL" id="KEY70194.1"/>
    </source>
</evidence>
<dbReference type="SUPFAM" id="SSF52540">
    <property type="entry name" value="P-loop containing nucleoside triphosphate hydrolases"/>
    <property type="match status" value="1"/>
</dbReference>
<feature type="compositionally biased region" description="Basic and acidic residues" evidence="1">
    <location>
        <begin position="625"/>
        <end position="639"/>
    </location>
</feature>
<dbReference type="Gene3D" id="3.40.50.1580">
    <property type="entry name" value="Nucleoside phosphorylase domain"/>
    <property type="match status" value="1"/>
</dbReference>
<dbReference type="Pfam" id="PF25000">
    <property type="entry name" value="DUF7779"/>
    <property type="match status" value="1"/>
</dbReference>